<comment type="subcellular location">
    <subcellularLocation>
        <location evidence="1 9">Cell inner membrane</location>
        <topology evidence="1 9">Single-pass membrane protein</topology>
    </subcellularLocation>
</comment>
<feature type="coiled-coil region" evidence="10">
    <location>
        <begin position="173"/>
        <end position="207"/>
    </location>
</feature>
<evidence type="ECO:0000256" key="5">
    <source>
        <dbReference type="ARBA" id="ARBA00022519"/>
    </source>
</evidence>
<evidence type="ECO:0000256" key="6">
    <source>
        <dbReference type="ARBA" id="ARBA00022692"/>
    </source>
</evidence>
<dbReference type="PRINTS" id="PR01490">
    <property type="entry name" value="RTXTOXIND"/>
</dbReference>
<feature type="transmembrane region" description="Helical" evidence="9">
    <location>
        <begin position="39"/>
        <end position="57"/>
    </location>
</feature>
<dbReference type="EMBL" id="AAOF01000023">
    <property type="protein sequence ID" value="EAR20408.1"/>
    <property type="molecule type" value="Genomic_DNA"/>
</dbReference>
<dbReference type="Proteomes" id="UP000003374">
    <property type="component" value="Unassembled WGS sequence"/>
</dbReference>
<keyword evidence="7 9" id="KW-1133">Transmembrane helix</keyword>
<dbReference type="AlphaFoldDB" id="A4BV66"/>
<keyword evidence="5 9" id="KW-0997">Cell inner membrane</keyword>
<keyword evidence="4 9" id="KW-1003">Cell membrane</keyword>
<dbReference type="Pfam" id="PF26002">
    <property type="entry name" value="Beta-barrel_AprE"/>
    <property type="match status" value="1"/>
</dbReference>
<evidence type="ECO:0000256" key="10">
    <source>
        <dbReference type="SAM" id="Coils"/>
    </source>
</evidence>
<dbReference type="PANTHER" id="PTHR30386:SF27">
    <property type="entry name" value="MEMBRANE FUSION PROTEIN (MFP) FAMILY PROTEIN"/>
    <property type="match status" value="1"/>
</dbReference>
<keyword evidence="14" id="KW-1185">Reference proteome</keyword>
<dbReference type="InterPro" id="IPR058781">
    <property type="entry name" value="HH_AprE-like"/>
</dbReference>
<feature type="coiled-coil region" evidence="10">
    <location>
        <begin position="246"/>
        <end position="302"/>
    </location>
</feature>
<dbReference type="InterPro" id="IPR050739">
    <property type="entry name" value="MFP"/>
</dbReference>
<evidence type="ECO:0000256" key="1">
    <source>
        <dbReference type="ARBA" id="ARBA00004377"/>
    </source>
</evidence>
<dbReference type="SUPFAM" id="SSF111369">
    <property type="entry name" value="HlyD-like secretion proteins"/>
    <property type="match status" value="1"/>
</dbReference>
<dbReference type="eggNOG" id="COG0845">
    <property type="taxonomic scope" value="Bacteria"/>
</dbReference>
<keyword evidence="3 9" id="KW-0813">Transport</keyword>
<gene>
    <name evidence="13" type="ORF">NB231_00475</name>
</gene>
<keyword evidence="8 9" id="KW-0472">Membrane</keyword>
<dbReference type="Gene3D" id="1.10.287.470">
    <property type="entry name" value="Helix hairpin bin"/>
    <property type="match status" value="1"/>
</dbReference>
<comment type="caution">
    <text evidence="13">The sequence shown here is derived from an EMBL/GenBank/DDBJ whole genome shotgun (WGS) entry which is preliminary data.</text>
</comment>
<evidence type="ECO:0000256" key="4">
    <source>
        <dbReference type="ARBA" id="ARBA00022475"/>
    </source>
</evidence>
<dbReference type="Gene3D" id="2.40.50.100">
    <property type="match status" value="1"/>
</dbReference>
<dbReference type="RefSeq" id="WP_004998708.1">
    <property type="nucleotide sequence ID" value="NZ_CH672427.1"/>
</dbReference>
<reference evidence="13 14" key="1">
    <citation type="submission" date="2006-02" db="EMBL/GenBank/DDBJ databases">
        <authorList>
            <person name="Waterbury J."/>
            <person name="Ferriera S."/>
            <person name="Johnson J."/>
            <person name="Kravitz S."/>
            <person name="Halpern A."/>
            <person name="Remington K."/>
            <person name="Beeson K."/>
            <person name="Tran B."/>
            <person name="Rogers Y.-H."/>
            <person name="Friedman R."/>
            <person name="Venter J.C."/>
        </authorList>
    </citation>
    <scope>NUCLEOTIDE SEQUENCE [LARGE SCALE GENOMIC DNA]</scope>
    <source>
        <strain evidence="13 14">Nb-231</strain>
    </source>
</reference>
<dbReference type="HOGENOM" id="CLU_023976_0_1_6"/>
<keyword evidence="10" id="KW-0175">Coiled coil</keyword>
<evidence type="ECO:0000256" key="2">
    <source>
        <dbReference type="ARBA" id="ARBA00009477"/>
    </source>
</evidence>
<name>A4BV66_9GAMM</name>
<evidence type="ECO:0000313" key="13">
    <source>
        <dbReference type="EMBL" id="EAR20408.1"/>
    </source>
</evidence>
<dbReference type="GO" id="GO:0015031">
    <property type="term" value="P:protein transport"/>
    <property type="evidence" value="ECO:0007669"/>
    <property type="project" value="InterPro"/>
</dbReference>
<comment type="similarity">
    <text evidence="2 9">Belongs to the membrane fusion protein (MFP) (TC 8.A.1) family.</text>
</comment>
<evidence type="ECO:0000259" key="12">
    <source>
        <dbReference type="Pfam" id="PF26002"/>
    </source>
</evidence>
<organism evidence="13 14">
    <name type="scientific">Nitrococcus mobilis Nb-231</name>
    <dbReference type="NCBI Taxonomy" id="314278"/>
    <lineage>
        <taxon>Bacteria</taxon>
        <taxon>Pseudomonadati</taxon>
        <taxon>Pseudomonadota</taxon>
        <taxon>Gammaproteobacteria</taxon>
        <taxon>Chromatiales</taxon>
        <taxon>Ectothiorhodospiraceae</taxon>
        <taxon>Nitrococcus</taxon>
    </lineage>
</organism>
<evidence type="ECO:0000256" key="3">
    <source>
        <dbReference type="ARBA" id="ARBA00022448"/>
    </source>
</evidence>
<sequence>MEGNKATVLVSSPPRNEELEFLPAALEVQETPPSPVGRAIAAGIGLLFLIAVVWSYFGHIDIVATAAGKIVPSGQVKIIQPMAQATVRAIRVREGQHVAAGEVLVEFDPTISAAERNRLREQLAAARLDRARLVAMLTVTERATPAEALATAWPTGADPAAITTHRRLMHSALAEQRASLAALQAELARARAERQSTERDKRRLESILPLIAQRAHALEVLARRKMAPKLDYLQIEQQRLDHAGHIRTIAARLQALDARIEEDRRRIEVQRAQFQKDLAQRLLESEKQIASLQEELRKADARTGWNTLDAPIAGFVQGLKIHTTGGVVQPAEELMRIVPENAPLEVQAWLANRDVGFVNTGQLAEVKVETFPFTRYGTLHAEVTQVSNDAVQDEHRGLVYQTTARIDRAWMNVNGRRVHLSPGMTVSLEVKTGRRRVLDFLLAPLIEHIDESARER</sequence>
<dbReference type="InterPro" id="IPR010129">
    <property type="entry name" value="T1SS_HlyD"/>
</dbReference>
<feature type="domain" description="AprE-like long alpha-helical hairpin" evidence="11">
    <location>
        <begin position="113"/>
        <end position="301"/>
    </location>
</feature>
<accession>A4BV66</accession>
<proteinExistence type="inferred from homology"/>
<dbReference type="NCBIfam" id="TIGR01843">
    <property type="entry name" value="type_I_hlyD"/>
    <property type="match status" value="1"/>
</dbReference>
<dbReference type="InterPro" id="IPR058982">
    <property type="entry name" value="Beta-barrel_AprE"/>
</dbReference>
<evidence type="ECO:0000313" key="14">
    <source>
        <dbReference type="Proteomes" id="UP000003374"/>
    </source>
</evidence>
<evidence type="ECO:0000256" key="7">
    <source>
        <dbReference type="ARBA" id="ARBA00022989"/>
    </source>
</evidence>
<dbReference type="STRING" id="314278.NB231_00475"/>
<dbReference type="Pfam" id="PF25994">
    <property type="entry name" value="HH_AprE"/>
    <property type="match status" value="1"/>
</dbReference>
<dbReference type="Gene3D" id="2.40.30.170">
    <property type="match status" value="1"/>
</dbReference>
<dbReference type="PANTHER" id="PTHR30386">
    <property type="entry name" value="MEMBRANE FUSION SUBUNIT OF EMRAB-TOLC MULTIDRUG EFFLUX PUMP"/>
    <property type="match status" value="1"/>
</dbReference>
<evidence type="ECO:0000256" key="8">
    <source>
        <dbReference type="ARBA" id="ARBA00023136"/>
    </source>
</evidence>
<feature type="domain" description="AprE-like beta-barrel" evidence="12">
    <location>
        <begin position="345"/>
        <end position="433"/>
    </location>
</feature>
<evidence type="ECO:0000256" key="9">
    <source>
        <dbReference type="RuleBase" id="RU365093"/>
    </source>
</evidence>
<protein>
    <recommendedName>
        <fullName evidence="9">Membrane fusion protein (MFP) family protein</fullName>
    </recommendedName>
</protein>
<evidence type="ECO:0000259" key="11">
    <source>
        <dbReference type="Pfam" id="PF25994"/>
    </source>
</evidence>
<dbReference type="OrthoDB" id="9775513at2"/>
<keyword evidence="6 9" id="KW-0812">Transmembrane</keyword>
<dbReference type="GO" id="GO:0005886">
    <property type="term" value="C:plasma membrane"/>
    <property type="evidence" value="ECO:0007669"/>
    <property type="project" value="UniProtKB-SubCell"/>
</dbReference>